<dbReference type="Proteomes" id="UP000194003">
    <property type="component" value="Unassembled WGS sequence"/>
</dbReference>
<gene>
    <name evidence="4" type="ORF">MAIT1_02442</name>
</gene>
<dbReference type="PROSITE" id="PS50110">
    <property type="entry name" value="RESPONSE_REGULATORY"/>
    <property type="match status" value="1"/>
</dbReference>
<keyword evidence="1" id="KW-0378">Hydrolase</keyword>
<dbReference type="OrthoDB" id="9811749at2"/>
<dbReference type="Pfam" id="PF00072">
    <property type="entry name" value="Response_reg"/>
    <property type="match status" value="1"/>
</dbReference>
<evidence type="ECO:0000313" key="5">
    <source>
        <dbReference type="Proteomes" id="UP000194003"/>
    </source>
</evidence>
<dbReference type="SUPFAM" id="SSF52172">
    <property type="entry name" value="CheY-like"/>
    <property type="match status" value="1"/>
</dbReference>
<dbReference type="SUPFAM" id="SSF81606">
    <property type="entry name" value="PP2C-like"/>
    <property type="match status" value="1"/>
</dbReference>
<evidence type="ECO:0000256" key="2">
    <source>
        <dbReference type="PROSITE-ProRule" id="PRU00169"/>
    </source>
</evidence>
<keyword evidence="5" id="KW-1185">Reference proteome</keyword>
<organism evidence="4 5">
    <name type="scientific">Magnetofaba australis IT-1</name>
    <dbReference type="NCBI Taxonomy" id="1434232"/>
    <lineage>
        <taxon>Bacteria</taxon>
        <taxon>Pseudomonadati</taxon>
        <taxon>Pseudomonadota</taxon>
        <taxon>Magnetococcia</taxon>
        <taxon>Magnetococcales</taxon>
        <taxon>Magnetococcaceae</taxon>
        <taxon>Magnetofaba</taxon>
    </lineage>
</organism>
<protein>
    <submittedName>
        <fullName evidence="4">Putative response regulator receiver protein</fullName>
    </submittedName>
</protein>
<dbReference type="Pfam" id="PF07228">
    <property type="entry name" value="SpoIIE"/>
    <property type="match status" value="1"/>
</dbReference>
<dbReference type="EMBL" id="LVJN01000020">
    <property type="protein sequence ID" value="OSM02318.1"/>
    <property type="molecule type" value="Genomic_DNA"/>
</dbReference>
<feature type="modified residue" description="4-aspartylphosphate" evidence="2">
    <location>
        <position position="79"/>
    </location>
</feature>
<sequence length="398" mass="44701">MSDTDTMVATAMKSEIDTPHTRHAILIVDDDPDLRVLTRRFLKKHGYTSVEAEDGDAALSLLQTLYDDHEPLPDLVLMDARMPGMDGFEACRRIRQTEWGDRLPLLMVTGMDDRQSVDEAFEAGASDYLTKPIHWDLLRQRIRKEIYARETNDALALAKAKLDQERYFVEDILTRMREKAPLNDRKLRVLFEPVDISSGDMVLSGMTPEGAHYAMLGDVTGHGLPAALIGPLVSDIFYSMTNKGFAPETIIREMHRQMRAKLPTGLYMAGCWASLNPRRDHLFVWMGGMPSGMIVRNGELLQHLETNSSPLGILPNELFDTSGVTIPVEPSDHIVFHTDGIIETTDPEGELLGQERADQLILQTLRSNHPLIAIKQFLDRFHGDAGQSDDITLMDLIV</sequence>
<dbReference type="PANTHER" id="PTHR43156">
    <property type="entry name" value="STAGE II SPORULATION PROTEIN E-RELATED"/>
    <property type="match status" value="1"/>
</dbReference>
<comment type="caution">
    <text evidence="4">The sequence shown here is derived from an EMBL/GenBank/DDBJ whole genome shotgun (WGS) entry which is preliminary data.</text>
</comment>
<evidence type="ECO:0000313" key="4">
    <source>
        <dbReference type="EMBL" id="OSM02318.1"/>
    </source>
</evidence>
<dbReference type="GO" id="GO:0016791">
    <property type="term" value="F:phosphatase activity"/>
    <property type="evidence" value="ECO:0007669"/>
    <property type="project" value="TreeGrafter"/>
</dbReference>
<dbReference type="PANTHER" id="PTHR43156:SF2">
    <property type="entry name" value="STAGE II SPORULATION PROTEIN E"/>
    <property type="match status" value="1"/>
</dbReference>
<dbReference type="STRING" id="1434232.MAIT1_02442"/>
<keyword evidence="2" id="KW-0597">Phosphoprotein</keyword>
<evidence type="ECO:0000259" key="3">
    <source>
        <dbReference type="PROSITE" id="PS50110"/>
    </source>
</evidence>
<accession>A0A1Y2K2Q6</accession>
<proteinExistence type="predicted"/>
<dbReference type="InterPro" id="IPR001932">
    <property type="entry name" value="PPM-type_phosphatase-like_dom"/>
</dbReference>
<reference evidence="4 5" key="1">
    <citation type="journal article" date="2016" name="BMC Genomics">
        <title>Combined genomic and structural analyses of a cultured magnetotactic bacterium reveals its niche adaptation to a dynamic environment.</title>
        <authorList>
            <person name="Araujo A.C."/>
            <person name="Morillo V."/>
            <person name="Cypriano J."/>
            <person name="Teixeira L.C."/>
            <person name="Leao P."/>
            <person name="Lyra S."/>
            <person name="Almeida L.G."/>
            <person name="Bazylinski D.A."/>
            <person name="Vasconcellos A.T."/>
            <person name="Abreu F."/>
            <person name="Lins U."/>
        </authorList>
    </citation>
    <scope>NUCLEOTIDE SEQUENCE [LARGE SCALE GENOMIC DNA]</scope>
    <source>
        <strain evidence="4 5">IT-1</strain>
    </source>
</reference>
<dbReference type="InterPro" id="IPR052016">
    <property type="entry name" value="Bact_Sigma-Reg"/>
</dbReference>
<dbReference type="Gene3D" id="3.40.50.2300">
    <property type="match status" value="1"/>
</dbReference>
<dbReference type="RefSeq" id="WP_085444795.1">
    <property type="nucleotide sequence ID" value="NZ_LVJN01000020.1"/>
</dbReference>
<feature type="domain" description="Response regulatory" evidence="3">
    <location>
        <begin position="24"/>
        <end position="146"/>
    </location>
</feature>
<dbReference type="SMART" id="SM00331">
    <property type="entry name" value="PP2C_SIG"/>
    <property type="match status" value="1"/>
</dbReference>
<dbReference type="InterPro" id="IPR011006">
    <property type="entry name" value="CheY-like_superfamily"/>
</dbReference>
<dbReference type="GO" id="GO:0000160">
    <property type="term" value="P:phosphorelay signal transduction system"/>
    <property type="evidence" value="ECO:0007669"/>
    <property type="project" value="InterPro"/>
</dbReference>
<dbReference type="Gene3D" id="3.60.40.10">
    <property type="entry name" value="PPM-type phosphatase domain"/>
    <property type="match status" value="1"/>
</dbReference>
<dbReference type="AlphaFoldDB" id="A0A1Y2K2Q6"/>
<evidence type="ECO:0000256" key="1">
    <source>
        <dbReference type="ARBA" id="ARBA00022801"/>
    </source>
</evidence>
<name>A0A1Y2K2Q6_9PROT</name>
<dbReference type="SMART" id="SM00448">
    <property type="entry name" value="REC"/>
    <property type="match status" value="1"/>
</dbReference>
<dbReference type="InterPro" id="IPR036457">
    <property type="entry name" value="PPM-type-like_dom_sf"/>
</dbReference>
<dbReference type="InterPro" id="IPR001789">
    <property type="entry name" value="Sig_transdc_resp-reg_receiver"/>
</dbReference>